<dbReference type="AlphaFoldDB" id="A0A7G5EJG7"/>
<protein>
    <submittedName>
        <fullName evidence="1">AlpA family phage regulatory protein</fullName>
    </submittedName>
</protein>
<proteinExistence type="predicted"/>
<dbReference type="RefSeq" id="WP_182323504.1">
    <property type="nucleotide sequence ID" value="NZ_CP058554.1"/>
</dbReference>
<organism evidence="1 2">
    <name type="scientific">Comamonas piscis</name>
    <dbReference type="NCBI Taxonomy" id="1562974"/>
    <lineage>
        <taxon>Bacteria</taxon>
        <taxon>Pseudomonadati</taxon>
        <taxon>Pseudomonadota</taxon>
        <taxon>Betaproteobacteria</taxon>
        <taxon>Burkholderiales</taxon>
        <taxon>Comamonadaceae</taxon>
        <taxon>Comamonas</taxon>
    </lineage>
</organism>
<dbReference type="EMBL" id="CP058554">
    <property type="protein sequence ID" value="QMV74142.1"/>
    <property type="molecule type" value="Genomic_DNA"/>
</dbReference>
<sequence length="60" mass="7268">MEQPTIREMLSPKEMMQRFKVCRRTLDNMEKTGKIPKRVHLSQRTVRWWRDEVETHAAVA</sequence>
<accession>A0A7G5EJG7</accession>
<dbReference type="InterPro" id="IPR009061">
    <property type="entry name" value="DNA-bd_dom_put_sf"/>
</dbReference>
<dbReference type="SUPFAM" id="SSF46955">
    <property type="entry name" value="Putative DNA-binding domain"/>
    <property type="match status" value="1"/>
</dbReference>
<name>A0A7G5EJG7_9BURK</name>
<keyword evidence="2" id="KW-1185">Reference proteome</keyword>
<evidence type="ECO:0000313" key="2">
    <source>
        <dbReference type="Proteomes" id="UP000515240"/>
    </source>
</evidence>
<reference evidence="1 2" key="1">
    <citation type="journal article" date="2020" name="G3 (Bethesda)">
        <title>CeMbio - The Caenorhabditis elegans Microbiome Resource.</title>
        <authorList>
            <person name="Dirksen P."/>
            <person name="Assie A."/>
            <person name="Zimmermann J."/>
            <person name="Zhang F."/>
            <person name="Tietje A.M."/>
            <person name="Marsh S.A."/>
            <person name="Felix M.A."/>
            <person name="Shapira M."/>
            <person name="Kaleta C."/>
            <person name="Schulenburg H."/>
            <person name="Samuel B."/>
        </authorList>
    </citation>
    <scope>NUCLEOTIDE SEQUENCE [LARGE SCALE GENOMIC DNA]</scope>
    <source>
        <strain evidence="1 2">BIGb0172</strain>
    </source>
</reference>
<gene>
    <name evidence="1" type="ORF">HS961_15560</name>
</gene>
<evidence type="ECO:0000313" key="1">
    <source>
        <dbReference type="EMBL" id="QMV74142.1"/>
    </source>
</evidence>
<dbReference type="Proteomes" id="UP000515240">
    <property type="component" value="Chromosome"/>
</dbReference>
<dbReference type="KEGG" id="cpis:HS961_15560"/>